<protein>
    <submittedName>
        <fullName evidence="1">Uncharacterized protein</fullName>
    </submittedName>
</protein>
<keyword evidence="2" id="KW-1185">Reference proteome</keyword>
<gene>
    <name evidence="1" type="ORF">KPNN133_060</name>
</gene>
<proteinExistence type="predicted"/>
<dbReference type="EMBL" id="MF476925">
    <property type="protein sequence ID" value="ASW27679.1"/>
    <property type="molecule type" value="Genomic_DNA"/>
</dbReference>
<organism evidence="1 2">
    <name type="scientific">Klebsiella phage YMC16/01/N133_KPN_BP</name>
    <dbReference type="NCBI Taxonomy" id="2026102"/>
    <lineage>
        <taxon>Viruses</taxon>
        <taxon>Duplodnaviria</taxon>
        <taxon>Heunggongvirae</taxon>
        <taxon>Uroviricota</taxon>
        <taxon>Caudoviricetes</taxon>
        <taxon>Casjensviridae</taxon>
        <taxon>Seodaemunguvirus</taxon>
        <taxon>Seodaemunguvirus YMC16-01N133</taxon>
    </lineage>
</organism>
<dbReference type="Proteomes" id="UP000221999">
    <property type="component" value="Segment"/>
</dbReference>
<evidence type="ECO:0000313" key="2">
    <source>
        <dbReference type="Proteomes" id="UP000221999"/>
    </source>
</evidence>
<accession>A0A248XD92</accession>
<name>A0A248XD92_9CAUD</name>
<evidence type="ECO:0000313" key="1">
    <source>
        <dbReference type="EMBL" id="ASW27679.1"/>
    </source>
</evidence>
<reference evidence="1 2" key="1">
    <citation type="submission" date="2017-07" db="EMBL/GenBank/DDBJ databases">
        <title>Complete Genome Sequence of the Klebsiella phage YMC16/01/N133_KPN_BP.</title>
        <authorList>
            <person name="Jeon J."/>
            <person name="Yong D."/>
            <person name="Lee K."/>
        </authorList>
    </citation>
    <scope>NUCLEOTIDE SEQUENCE [LARGE SCALE GENOMIC DNA]</scope>
</reference>
<sequence length="75" mass="8283">MITFELCASCANYIANDEIEDMPIERETAMFSGYALLKSAHGPLSMAETVEGENSFRCECCKVRAFGEKFIFAGS</sequence>